<dbReference type="GO" id="GO:0003984">
    <property type="term" value="F:acetolactate synthase activity"/>
    <property type="evidence" value="ECO:0007669"/>
    <property type="project" value="TreeGrafter"/>
</dbReference>
<dbReference type="GO" id="GO:0030976">
    <property type="term" value="F:thiamine pyrophosphate binding"/>
    <property type="evidence" value="ECO:0007669"/>
    <property type="project" value="InterPro"/>
</dbReference>
<feature type="non-terminal residue" evidence="3">
    <location>
        <position position="141"/>
    </location>
</feature>
<evidence type="ECO:0000256" key="1">
    <source>
        <dbReference type="ARBA" id="ARBA00007812"/>
    </source>
</evidence>
<reference evidence="3" key="1">
    <citation type="journal article" date="2014" name="Front. Microbiol.">
        <title>High frequency of phylogenetically diverse reductive dehalogenase-homologous genes in deep subseafloor sedimentary metagenomes.</title>
        <authorList>
            <person name="Kawai M."/>
            <person name="Futagami T."/>
            <person name="Toyoda A."/>
            <person name="Takaki Y."/>
            <person name="Nishi S."/>
            <person name="Hori S."/>
            <person name="Arai W."/>
            <person name="Tsubouchi T."/>
            <person name="Morono Y."/>
            <person name="Uchiyama I."/>
            <person name="Ito T."/>
            <person name="Fujiyama A."/>
            <person name="Inagaki F."/>
            <person name="Takami H."/>
        </authorList>
    </citation>
    <scope>NUCLEOTIDE SEQUENCE</scope>
    <source>
        <strain evidence="3">Expedition CK06-06</strain>
    </source>
</reference>
<evidence type="ECO:0000259" key="2">
    <source>
        <dbReference type="Pfam" id="PF02776"/>
    </source>
</evidence>
<dbReference type="Pfam" id="PF02776">
    <property type="entry name" value="TPP_enzyme_N"/>
    <property type="match status" value="1"/>
</dbReference>
<dbReference type="Gene3D" id="3.40.50.970">
    <property type="match status" value="1"/>
</dbReference>
<dbReference type="EMBL" id="BARS01048329">
    <property type="protein sequence ID" value="GAG35361.1"/>
    <property type="molecule type" value="Genomic_DNA"/>
</dbReference>
<dbReference type="GO" id="GO:0005948">
    <property type="term" value="C:acetolactate synthase complex"/>
    <property type="evidence" value="ECO:0007669"/>
    <property type="project" value="TreeGrafter"/>
</dbReference>
<comment type="similarity">
    <text evidence="1">Belongs to the TPP enzyme family.</text>
</comment>
<evidence type="ECO:0000313" key="3">
    <source>
        <dbReference type="EMBL" id="GAG35361.1"/>
    </source>
</evidence>
<proteinExistence type="inferred from homology"/>
<dbReference type="CDD" id="cd07035">
    <property type="entry name" value="TPP_PYR_POX_like"/>
    <property type="match status" value="1"/>
</dbReference>
<dbReference type="SUPFAM" id="SSF52518">
    <property type="entry name" value="Thiamin diphosphate-binding fold (THDP-binding)"/>
    <property type="match status" value="1"/>
</dbReference>
<dbReference type="PANTHER" id="PTHR18968:SF13">
    <property type="entry name" value="ACETOLACTATE SYNTHASE CATALYTIC SUBUNIT, MITOCHONDRIAL"/>
    <property type="match status" value="1"/>
</dbReference>
<dbReference type="InterPro" id="IPR012001">
    <property type="entry name" value="Thiamin_PyroP_enz_TPP-bd_dom"/>
</dbReference>
<gene>
    <name evidence="3" type="ORF">S01H1_72461</name>
</gene>
<dbReference type="PANTHER" id="PTHR18968">
    <property type="entry name" value="THIAMINE PYROPHOSPHATE ENZYMES"/>
    <property type="match status" value="1"/>
</dbReference>
<dbReference type="GO" id="GO:0009097">
    <property type="term" value="P:isoleucine biosynthetic process"/>
    <property type="evidence" value="ECO:0007669"/>
    <property type="project" value="TreeGrafter"/>
</dbReference>
<feature type="domain" description="Thiamine pyrophosphate enzyme N-terminal TPP-binding" evidence="2">
    <location>
        <begin position="4"/>
        <end position="117"/>
    </location>
</feature>
<name>X0YEV6_9ZZZZ</name>
<dbReference type="GO" id="GO:0050660">
    <property type="term" value="F:flavin adenine dinucleotide binding"/>
    <property type="evidence" value="ECO:0007669"/>
    <property type="project" value="TreeGrafter"/>
</dbReference>
<dbReference type="InterPro" id="IPR045229">
    <property type="entry name" value="TPP_enz"/>
</dbReference>
<organism evidence="3">
    <name type="scientific">marine sediment metagenome</name>
    <dbReference type="NCBI Taxonomy" id="412755"/>
    <lineage>
        <taxon>unclassified sequences</taxon>
        <taxon>metagenomes</taxon>
        <taxon>ecological metagenomes</taxon>
    </lineage>
</organism>
<protein>
    <recommendedName>
        <fullName evidence="2">Thiamine pyrophosphate enzyme N-terminal TPP-binding domain-containing protein</fullName>
    </recommendedName>
</protein>
<accession>X0YEV6</accession>
<dbReference type="AlphaFoldDB" id="X0YEV6"/>
<dbReference type="FunFam" id="3.40.50.970:FF:000007">
    <property type="entry name" value="Acetolactate synthase"/>
    <property type="match status" value="1"/>
</dbReference>
<sequence>MGITVADIILKYLEAEKVEYIFGVPGTSLVPLFAACNRNDNIKPILAKHEQGAAFMADGYARVKRSLGVCFGTSGPGATNLVTGVANAFIDNVPVLVLTGQVSTSAYGKGTFQDSTKQGIDSVSMFDPITKQSSMIISKYK</sequence>
<comment type="caution">
    <text evidence="3">The sequence shown here is derived from an EMBL/GenBank/DDBJ whole genome shotgun (WGS) entry which is preliminary data.</text>
</comment>
<dbReference type="GO" id="GO:0009099">
    <property type="term" value="P:L-valine biosynthetic process"/>
    <property type="evidence" value="ECO:0007669"/>
    <property type="project" value="TreeGrafter"/>
</dbReference>
<dbReference type="InterPro" id="IPR029061">
    <property type="entry name" value="THDP-binding"/>
</dbReference>